<feature type="region of interest" description="Disordered" evidence="5">
    <location>
        <begin position="81"/>
        <end position="119"/>
    </location>
</feature>
<dbReference type="Pfam" id="PF03407">
    <property type="entry name" value="Nucleotid_trans"/>
    <property type="match status" value="1"/>
</dbReference>
<evidence type="ECO:0000256" key="4">
    <source>
        <dbReference type="ARBA" id="ARBA00023306"/>
    </source>
</evidence>
<reference evidence="7" key="1">
    <citation type="submission" date="2023-10" db="EMBL/GenBank/DDBJ databases">
        <authorList>
            <person name="Chen Y."/>
            <person name="Shah S."/>
            <person name="Dougan E. K."/>
            <person name="Thang M."/>
            <person name="Chan C."/>
        </authorList>
    </citation>
    <scope>NUCLEOTIDE SEQUENCE [LARGE SCALE GENOMIC DNA]</scope>
</reference>
<feature type="region of interest" description="Disordered" evidence="5">
    <location>
        <begin position="863"/>
        <end position="1041"/>
    </location>
</feature>
<evidence type="ECO:0000259" key="6">
    <source>
        <dbReference type="Pfam" id="PF03407"/>
    </source>
</evidence>
<evidence type="ECO:0000313" key="7">
    <source>
        <dbReference type="EMBL" id="CAK0865400.1"/>
    </source>
</evidence>
<dbReference type="PANTHER" id="PTHR12827:SF3">
    <property type="entry name" value="ANAPHASE-PROMOTING COMPLEX SUBUNIT 1"/>
    <property type="match status" value="1"/>
</dbReference>
<dbReference type="InterPro" id="IPR024990">
    <property type="entry name" value="Apc1"/>
</dbReference>
<proteinExistence type="inferred from homology"/>
<comment type="caution">
    <text evidence="7">The sequence shown here is derived from an EMBL/GenBank/DDBJ whole genome shotgun (WGS) entry which is preliminary data.</text>
</comment>
<keyword evidence="8" id="KW-1185">Reference proteome</keyword>
<feature type="compositionally biased region" description="Basic and acidic residues" evidence="5">
    <location>
        <begin position="982"/>
        <end position="992"/>
    </location>
</feature>
<evidence type="ECO:0000256" key="5">
    <source>
        <dbReference type="SAM" id="MobiDB-lite"/>
    </source>
</evidence>
<feature type="compositionally biased region" description="Polar residues" evidence="5">
    <location>
        <begin position="864"/>
        <end position="875"/>
    </location>
</feature>
<accession>A0ABN9UYX3</accession>
<gene>
    <name evidence="7" type="ORF">PCOR1329_LOCUS52929</name>
</gene>
<feature type="compositionally biased region" description="Basic residues" evidence="5">
    <location>
        <begin position="947"/>
        <end position="973"/>
    </location>
</feature>
<keyword evidence="4" id="KW-0131">Cell cycle</keyword>
<dbReference type="EMBL" id="CAUYUJ010016448">
    <property type="protein sequence ID" value="CAK0865400.1"/>
    <property type="molecule type" value="Genomic_DNA"/>
</dbReference>
<organism evidence="7 8">
    <name type="scientific">Prorocentrum cordatum</name>
    <dbReference type="NCBI Taxonomy" id="2364126"/>
    <lineage>
        <taxon>Eukaryota</taxon>
        <taxon>Sar</taxon>
        <taxon>Alveolata</taxon>
        <taxon>Dinophyceae</taxon>
        <taxon>Prorocentrales</taxon>
        <taxon>Prorocentraceae</taxon>
        <taxon>Prorocentrum</taxon>
    </lineage>
</organism>
<dbReference type="Proteomes" id="UP001189429">
    <property type="component" value="Unassembled WGS sequence"/>
</dbReference>
<evidence type="ECO:0000256" key="3">
    <source>
        <dbReference type="ARBA" id="ARBA00022776"/>
    </source>
</evidence>
<keyword evidence="3" id="KW-0498">Mitosis</keyword>
<name>A0ABN9UYX3_9DINO</name>
<feature type="domain" description="Nucleotide-diphospho-sugar transferase" evidence="6">
    <location>
        <begin position="415"/>
        <end position="540"/>
    </location>
</feature>
<dbReference type="PANTHER" id="PTHR12827">
    <property type="entry name" value="MEIOTIC CHECKPOINT REGULATOR TSG24 FAMILY MEMBER"/>
    <property type="match status" value="1"/>
</dbReference>
<evidence type="ECO:0000256" key="1">
    <source>
        <dbReference type="ARBA" id="ARBA00007033"/>
    </source>
</evidence>
<keyword evidence="2" id="KW-0132">Cell division</keyword>
<dbReference type="SUPFAM" id="SSF53448">
    <property type="entry name" value="Nucleotide-diphospho-sugar transferases"/>
    <property type="match status" value="1"/>
</dbReference>
<dbReference type="InterPro" id="IPR029044">
    <property type="entry name" value="Nucleotide-diphossugar_trans"/>
</dbReference>
<protein>
    <recommendedName>
        <fullName evidence="6">Nucleotide-diphospho-sugar transferase domain-containing protein</fullName>
    </recommendedName>
</protein>
<evidence type="ECO:0000313" key="8">
    <source>
        <dbReference type="Proteomes" id="UP001189429"/>
    </source>
</evidence>
<sequence>MTFGARPCSGRLGCHHFGPPGARVLRSVAIENGKRVKSRSKGQTRIAIQLFQASLALGWPGAGVQEAYHLIGREDLALQAHGEPGSGDAEAGDALGGAGDLEDAAGLDDPLGPSPSTDPLASAEWLYRTFDQDRRAKEVARLLSSARPVTLRVARHTEHTDHDFEKAKQVRLGRAVGRQAALCVGRGAFTLGAVAPLPTELLQTPPLTLAGRFPPQAAVVSLDQTHHNPELNLWAEFNNGVATALQVRTALGPEITRGWILHHRRLVFSCLTWSIAAVSHQLPPLMFDNTREPPDGLSESGLRRQAREAEIIADHTWEVPDIDVTQFHQVAQIGGLSGDEADRLMDAIRTAAAEMGTFIVTVTDGGMLDMALNMIHSLDTAPCHAPRLVIGLGANLCPTFASLNLTTCVEVFEDSAGSEDEVAWGSHEYWQVVFRKHVVLTLVGMSQMARHVIYTDPDIVFLGSPVTYFDTEQSYDIIFSPNNMLDPNATRVDDVADTYETRGMENILLGPHNRRADINTGLFQMKSNKNVADLMLKTMEIFRDQEFVHGHYQQYSLVKALDELPDVKVGVAAGDKLVNGNVFWGHRELLSEDGVISIHANWMPCQLKIPCLKEANLWVDPANPQRLTFVPKRMVARMDYRVATVEACGEAAALEPPTIPEKAKSTTQAPPRPTVPGCYLWLPKGCPQHNFHAQDQWRKTEASRDRPQCTSEVKELFQSWCGTSQVEMLYIAPPPADAPPEPTAPGCYVWMPGGCEKQRFHAQSAWRQTTSFTDQDSCIDKAPEKYNRWCDARDSLALWVAAAPDPPQEPGCYAWFPTGCKLNPLSSNLIAHAGSATAGARSTRGPAPTKPCVRRCVRLRSRSGVASRTPRWSSWTTARAPRRPRRTAGMRPQEARRLRPPTPTAAPRAPPTAPPAPTGMPPPGASEGPQAQRRRARPAPLAAERRAPRRAAPRGGGPRRRRRLHRPPPRSRRGLVAAPAVHDCRLARERPRGGPCRSCRDLPGGICTAQPRRVRPRRGVAAATPARCEGRPRAEGGAQST</sequence>
<comment type="similarity">
    <text evidence="1">Belongs to the glycosyltransferase 77 family.</text>
</comment>
<feature type="compositionally biased region" description="Pro residues" evidence="5">
    <location>
        <begin position="900"/>
        <end position="924"/>
    </location>
</feature>
<dbReference type="InterPro" id="IPR005069">
    <property type="entry name" value="Nucl-diP-sugar_transferase"/>
</dbReference>
<evidence type="ECO:0000256" key="2">
    <source>
        <dbReference type="ARBA" id="ARBA00022618"/>
    </source>
</evidence>